<name>A0A834R4Z2_SARSC</name>
<organism evidence="2">
    <name type="scientific">Sarcoptes scabiei</name>
    <name type="common">Itch mite</name>
    <name type="synonym">Acarus scabiei</name>
    <dbReference type="NCBI Taxonomy" id="52283"/>
    <lineage>
        <taxon>Eukaryota</taxon>
        <taxon>Metazoa</taxon>
        <taxon>Ecdysozoa</taxon>
        <taxon>Arthropoda</taxon>
        <taxon>Chelicerata</taxon>
        <taxon>Arachnida</taxon>
        <taxon>Acari</taxon>
        <taxon>Acariformes</taxon>
        <taxon>Sarcoptiformes</taxon>
        <taxon>Astigmata</taxon>
        <taxon>Psoroptidia</taxon>
        <taxon>Sarcoptoidea</taxon>
        <taxon>Sarcoptidae</taxon>
        <taxon>Sarcoptinae</taxon>
        <taxon>Sarcoptes</taxon>
    </lineage>
</organism>
<keyword evidence="4" id="KW-1185">Reference proteome</keyword>
<dbReference type="EMBL" id="WVUK01000064">
    <property type="protein sequence ID" value="KAF7489769.1"/>
    <property type="molecule type" value="Genomic_DNA"/>
</dbReference>
<feature type="region of interest" description="Disordered" evidence="1">
    <location>
        <begin position="1"/>
        <end position="108"/>
    </location>
</feature>
<feature type="compositionally biased region" description="Basic and acidic residues" evidence="1">
    <location>
        <begin position="141"/>
        <end position="156"/>
    </location>
</feature>
<dbReference type="Proteomes" id="UP000070412">
    <property type="component" value="Unassembled WGS sequence"/>
</dbReference>
<evidence type="ECO:0000313" key="2">
    <source>
        <dbReference type="EMBL" id="KAF7489769.1"/>
    </source>
</evidence>
<feature type="region of interest" description="Disordered" evidence="1">
    <location>
        <begin position="141"/>
        <end position="167"/>
    </location>
</feature>
<reference evidence="4" key="1">
    <citation type="journal article" date="2020" name="PLoS Negl. Trop. Dis.">
        <title>High-quality nuclear genome for Sarcoptes scabiei-A critical resource for a neglected parasite.</title>
        <authorList>
            <person name="Korhonen P.K."/>
            <person name="Gasser R.B."/>
            <person name="Ma G."/>
            <person name="Wang T."/>
            <person name="Stroehlein A.J."/>
            <person name="Young N.D."/>
            <person name="Ang C.S."/>
            <person name="Fernando D.D."/>
            <person name="Lu H.C."/>
            <person name="Taylor S."/>
            <person name="Reynolds S.L."/>
            <person name="Mofiz E."/>
            <person name="Najaraj S.H."/>
            <person name="Gowda H."/>
            <person name="Madugundu A."/>
            <person name="Renuse S."/>
            <person name="Holt D."/>
            <person name="Pandey A."/>
            <person name="Papenfuss A.T."/>
            <person name="Fischer K."/>
        </authorList>
    </citation>
    <scope>NUCLEOTIDE SEQUENCE [LARGE SCALE GENOMIC DNA]</scope>
</reference>
<proteinExistence type="predicted"/>
<dbReference type="Pfam" id="PF15753">
    <property type="entry name" value="BLOC1S3"/>
    <property type="match status" value="1"/>
</dbReference>
<evidence type="ECO:0000256" key="1">
    <source>
        <dbReference type="SAM" id="MobiDB-lite"/>
    </source>
</evidence>
<evidence type="ECO:0000313" key="4">
    <source>
        <dbReference type="Proteomes" id="UP000070412"/>
    </source>
</evidence>
<sequence length="271" mass="30915">MHRSNSSQDDDDIAVDGGGGGGDGDGYDGNEENHLQQTNISKESRPIERNKNGRNKNNGYCRKYPIVVAGEATESEDDDDDCDGDDENEDYLQSNDSNNRENDDIFDGGNLVAKSESIINLSNDSNDRDRRDNFRQDRIEFSRENHSASESNDHHGHLTINRSRSNPYNTVISKTETEPQSLLHSCLKKCNERLKQNLIQASCQPYLINENHYNRINRELLSTQRLLQSSFQQLRQSAWDIDQLKKSFIISFSLLSSKRNILNTEASNRRD</sequence>
<dbReference type="EnsemblMetazoa" id="SSS_211s_mrna">
    <property type="protein sequence ID" value="KAF7489769.1"/>
    <property type="gene ID" value="SSS_211"/>
</dbReference>
<gene>
    <name evidence="2" type="ORF">SSS_211</name>
</gene>
<reference evidence="3" key="3">
    <citation type="submission" date="2022-06" db="UniProtKB">
        <authorList>
            <consortium name="EnsemblMetazoa"/>
        </authorList>
    </citation>
    <scope>IDENTIFICATION</scope>
</reference>
<accession>A0A834R4Z2</accession>
<evidence type="ECO:0008006" key="5">
    <source>
        <dbReference type="Google" id="ProtNLM"/>
    </source>
</evidence>
<feature type="compositionally biased region" description="Acidic residues" evidence="1">
    <location>
        <begin position="73"/>
        <end position="90"/>
    </location>
</feature>
<reference evidence="2" key="2">
    <citation type="submission" date="2020-01" db="EMBL/GenBank/DDBJ databases">
        <authorList>
            <person name="Korhonen P.K.K."/>
            <person name="Guangxu M.G."/>
            <person name="Wang T.W."/>
            <person name="Stroehlein A.J.S."/>
            <person name="Young N.D."/>
            <person name="Ang C.-S.A."/>
            <person name="Fernando D.W.F."/>
            <person name="Lu H.L."/>
            <person name="Taylor S.T."/>
            <person name="Ehtesham M.E.M."/>
            <person name="Najaraj S.H.N."/>
            <person name="Harsha G.H.G."/>
            <person name="Madugundu A.M."/>
            <person name="Renuse S.R."/>
            <person name="Holt D.H."/>
            <person name="Pandey A.P."/>
            <person name="Papenfuss A.P."/>
            <person name="Gasser R.B.G."/>
            <person name="Fischer K.F."/>
        </authorList>
    </citation>
    <scope>NUCLEOTIDE SEQUENCE</scope>
    <source>
        <strain evidence="2">SSS_KF_BRIS2020</strain>
    </source>
</reference>
<feature type="compositionally biased region" description="Basic and acidic residues" evidence="1">
    <location>
        <begin position="42"/>
        <end position="51"/>
    </location>
</feature>
<protein>
    <recommendedName>
        <fullName evidence="5">Biogenesis of lysosome-related organelles complex 1 subunit 3</fullName>
    </recommendedName>
</protein>
<dbReference type="InterPro" id="IPR017245">
    <property type="entry name" value="BLOC-1_complex_su-3"/>
</dbReference>
<dbReference type="AlphaFoldDB" id="A0A834R4Z2"/>
<evidence type="ECO:0000313" key="3">
    <source>
        <dbReference type="EnsemblMetazoa" id="KAF7489769.1"/>
    </source>
</evidence>